<dbReference type="AlphaFoldDB" id="A0A927WDK9"/>
<evidence type="ECO:0000313" key="2">
    <source>
        <dbReference type="EMBL" id="MBE6060279.1"/>
    </source>
</evidence>
<reference evidence="2" key="1">
    <citation type="submission" date="2019-04" db="EMBL/GenBank/DDBJ databases">
        <title>Evolution of Biomass-Degrading Anaerobic Consortia Revealed by Metagenomics.</title>
        <authorList>
            <person name="Peng X."/>
        </authorList>
    </citation>
    <scope>NUCLEOTIDE SEQUENCE</scope>
    <source>
        <strain evidence="2">SIG254</strain>
    </source>
</reference>
<evidence type="ECO:0000259" key="1">
    <source>
        <dbReference type="Pfam" id="PF14261"/>
    </source>
</evidence>
<accession>A0A927WDK9</accession>
<proteinExistence type="predicted"/>
<gene>
    <name evidence="2" type="ORF">E7215_08925</name>
</gene>
<dbReference type="EMBL" id="SVCM01000098">
    <property type="protein sequence ID" value="MBE6060279.1"/>
    <property type="molecule type" value="Genomic_DNA"/>
</dbReference>
<comment type="caution">
    <text evidence="2">The sequence shown here is derived from an EMBL/GenBank/DDBJ whole genome shotgun (WGS) entry which is preliminary data.</text>
</comment>
<dbReference type="Pfam" id="PF14261">
    <property type="entry name" value="DUF4351"/>
    <property type="match status" value="1"/>
</dbReference>
<name>A0A927WDK9_9CLOT</name>
<evidence type="ECO:0000313" key="3">
    <source>
        <dbReference type="Proteomes" id="UP000768462"/>
    </source>
</evidence>
<dbReference type="InterPro" id="IPR025587">
    <property type="entry name" value="DUF4351"/>
</dbReference>
<dbReference type="Proteomes" id="UP000768462">
    <property type="component" value="Unassembled WGS sequence"/>
</dbReference>
<sequence length="56" mass="6405">MLSTLLLTIAKLLRKKFKDILENIIVSILSLSLEKIEKINGGVFDIESLEELNKYI</sequence>
<protein>
    <submittedName>
        <fullName evidence="2">DUF4351 domain-containing protein</fullName>
    </submittedName>
</protein>
<organism evidence="2 3">
    <name type="scientific">Clostridium sulfidigenes</name>
    <dbReference type="NCBI Taxonomy" id="318464"/>
    <lineage>
        <taxon>Bacteria</taxon>
        <taxon>Bacillati</taxon>
        <taxon>Bacillota</taxon>
        <taxon>Clostridia</taxon>
        <taxon>Eubacteriales</taxon>
        <taxon>Clostridiaceae</taxon>
        <taxon>Clostridium</taxon>
    </lineage>
</organism>
<feature type="domain" description="DUF4351" evidence="1">
    <location>
        <begin position="9"/>
        <end position="55"/>
    </location>
</feature>